<feature type="domain" description="Hemocyanin middle" evidence="4">
    <location>
        <begin position="52"/>
        <end position="183"/>
    </location>
</feature>
<dbReference type="InterPro" id="IPR008922">
    <property type="entry name" value="Di-copper_centre_dom_sf"/>
</dbReference>
<dbReference type="GO" id="GO:0046872">
    <property type="term" value="F:metal ion binding"/>
    <property type="evidence" value="ECO:0007669"/>
    <property type="project" value="UniProtKB-KW"/>
</dbReference>
<name>A0AAV2SID4_MEGNR</name>
<evidence type="ECO:0000256" key="2">
    <source>
        <dbReference type="ARBA" id="ARBA00023008"/>
    </source>
</evidence>
<dbReference type="PANTHER" id="PTHR11511:SF4">
    <property type="entry name" value="PHENOLOXIDASE 2-RELATED"/>
    <property type="match status" value="1"/>
</dbReference>
<dbReference type="InterPro" id="IPR013788">
    <property type="entry name" value="Hemocyanin/hexamerin"/>
</dbReference>
<organism evidence="5 6">
    <name type="scientific">Meganyctiphanes norvegica</name>
    <name type="common">Northern krill</name>
    <name type="synonym">Thysanopoda norvegica</name>
    <dbReference type="NCBI Taxonomy" id="48144"/>
    <lineage>
        <taxon>Eukaryota</taxon>
        <taxon>Metazoa</taxon>
        <taxon>Ecdysozoa</taxon>
        <taxon>Arthropoda</taxon>
        <taxon>Crustacea</taxon>
        <taxon>Multicrustacea</taxon>
        <taxon>Malacostraca</taxon>
        <taxon>Eumalacostraca</taxon>
        <taxon>Eucarida</taxon>
        <taxon>Euphausiacea</taxon>
        <taxon>Euphausiidae</taxon>
        <taxon>Meganyctiphanes</taxon>
    </lineage>
</organism>
<proteinExistence type="predicted"/>
<dbReference type="PANTHER" id="PTHR11511">
    <property type="entry name" value="LARVAL STORAGE PROTEIN/PHENOLOXIDASE"/>
    <property type="match status" value="1"/>
</dbReference>
<keyword evidence="6" id="KW-1185">Reference proteome</keyword>
<dbReference type="Gene3D" id="1.10.1280.10">
    <property type="entry name" value="Di-copper center containing domain from catechol oxidase"/>
    <property type="match status" value="1"/>
</dbReference>
<feature type="non-terminal residue" evidence="5">
    <location>
        <position position="184"/>
    </location>
</feature>
<evidence type="ECO:0000256" key="3">
    <source>
        <dbReference type="SAM" id="MobiDB-lite"/>
    </source>
</evidence>
<sequence>FDAFNIEKRAILESEMEYLSPSVDFHKREKKQVRNTVHVETLSNGNFHLSKTPDLSGTDPFPENRVSYFREDFGLNSHHYNWHLVNLPGTPRRNDYFIWNHLQMVARYNAERFSVGLPRVVAYADLRQPIEVGHSPNLGFDNDEFGERPPNSTPANFPEVVSSIHQFDEFKANIEHGISSGQVD</sequence>
<evidence type="ECO:0000313" key="5">
    <source>
        <dbReference type="EMBL" id="CAL4187724.1"/>
    </source>
</evidence>
<keyword evidence="1" id="KW-0479">Metal-binding</keyword>
<feature type="non-terminal residue" evidence="5">
    <location>
        <position position="1"/>
    </location>
</feature>
<dbReference type="EMBL" id="CAXKWB010064491">
    <property type="protein sequence ID" value="CAL4187724.1"/>
    <property type="molecule type" value="Genomic_DNA"/>
</dbReference>
<accession>A0AAV2SID4</accession>
<evidence type="ECO:0000259" key="4">
    <source>
        <dbReference type="Pfam" id="PF00372"/>
    </source>
</evidence>
<dbReference type="SUPFAM" id="SSF48056">
    <property type="entry name" value="Di-copper centre-containing domain"/>
    <property type="match status" value="1"/>
</dbReference>
<comment type="caution">
    <text evidence="5">The sequence shown here is derived from an EMBL/GenBank/DDBJ whole genome shotgun (WGS) entry which is preliminary data.</text>
</comment>
<evidence type="ECO:0000313" key="6">
    <source>
        <dbReference type="Proteomes" id="UP001497623"/>
    </source>
</evidence>
<reference evidence="5 6" key="1">
    <citation type="submission" date="2024-05" db="EMBL/GenBank/DDBJ databases">
        <authorList>
            <person name="Wallberg A."/>
        </authorList>
    </citation>
    <scope>NUCLEOTIDE SEQUENCE [LARGE SCALE GENOMIC DNA]</scope>
</reference>
<keyword evidence="2" id="KW-0186">Copper</keyword>
<dbReference type="InterPro" id="IPR000896">
    <property type="entry name" value="Hemocyanin/hexamerin_mid_dom"/>
</dbReference>
<feature type="region of interest" description="Disordered" evidence="3">
    <location>
        <begin position="135"/>
        <end position="154"/>
    </location>
</feature>
<protein>
    <recommendedName>
        <fullName evidence="4">Hemocyanin middle domain-containing protein</fullName>
    </recommendedName>
</protein>
<evidence type="ECO:0000256" key="1">
    <source>
        <dbReference type="ARBA" id="ARBA00022723"/>
    </source>
</evidence>
<dbReference type="Pfam" id="PF00372">
    <property type="entry name" value="Hemocyanin_M"/>
    <property type="match status" value="1"/>
</dbReference>
<dbReference type="Proteomes" id="UP001497623">
    <property type="component" value="Unassembled WGS sequence"/>
</dbReference>
<dbReference type="AlphaFoldDB" id="A0AAV2SID4"/>
<gene>
    <name evidence="5" type="ORF">MNOR_LOCUS36214</name>
</gene>